<dbReference type="AlphaFoldDB" id="A0A841V2D8"/>
<dbReference type="EMBL" id="JACEGC010000166">
    <property type="protein sequence ID" value="MBC1197711.1"/>
    <property type="molecule type" value="Genomic_DNA"/>
</dbReference>
<sequence>MQIEIQGADAIKVAQDILEMEGVQGSYEVISEVEREGTLATIATIIGIISGTIAIAEKLYQLKRKIDSPETPKIERVLIVSKNGDRLLLKDATLEQRSVLSVWSIFQPVFEHIEGSFVICSCRWLINN</sequence>
<protein>
    <submittedName>
        <fullName evidence="1">Uncharacterized protein</fullName>
    </submittedName>
</protein>
<accession>A0A841V2D8</accession>
<reference evidence="1 2" key="1">
    <citation type="submission" date="2020-07" db="EMBL/GenBank/DDBJ databases">
        <title>Genomes of two Microcystis aeruginosa (Cyanobacteria) strains from Florida (USA) with disparate toxicogenic potential.</title>
        <authorList>
            <person name="Lefler F.W."/>
            <person name="Barbosa M."/>
            <person name="Berthold D.E."/>
            <person name="Laughinghouse H.D. IV."/>
        </authorList>
    </citation>
    <scope>NUCLEOTIDE SEQUENCE [LARGE SCALE GENOMIC DNA]</scope>
    <source>
        <strain evidence="1 2">BLCCF158</strain>
    </source>
</reference>
<evidence type="ECO:0000313" key="1">
    <source>
        <dbReference type="EMBL" id="MBC1197711.1"/>
    </source>
</evidence>
<gene>
    <name evidence="1" type="ORF">H0901_21300</name>
</gene>
<proteinExistence type="predicted"/>
<dbReference type="RefSeq" id="WP_185241167.1">
    <property type="nucleotide sequence ID" value="NZ_JACEGC010000166.1"/>
</dbReference>
<evidence type="ECO:0000313" key="2">
    <source>
        <dbReference type="Proteomes" id="UP000525432"/>
    </source>
</evidence>
<comment type="caution">
    <text evidence="1">The sequence shown here is derived from an EMBL/GenBank/DDBJ whole genome shotgun (WGS) entry which is preliminary data.</text>
</comment>
<dbReference type="Proteomes" id="UP000525432">
    <property type="component" value="Unassembled WGS sequence"/>
</dbReference>
<name>A0A841V2D8_MICAE</name>
<organism evidence="1 2">
    <name type="scientific">Microcystis aeruginosa BLCC-F158</name>
    <dbReference type="NCBI Taxonomy" id="2755316"/>
    <lineage>
        <taxon>Bacteria</taxon>
        <taxon>Bacillati</taxon>
        <taxon>Cyanobacteriota</taxon>
        <taxon>Cyanophyceae</taxon>
        <taxon>Oscillatoriophycideae</taxon>
        <taxon>Chroococcales</taxon>
        <taxon>Microcystaceae</taxon>
        <taxon>Microcystis</taxon>
    </lineage>
</organism>